<dbReference type="Proteomes" id="UP000321578">
    <property type="component" value="Unassembled WGS sequence"/>
</dbReference>
<dbReference type="OrthoDB" id="5638848at2"/>
<dbReference type="InterPro" id="IPR027417">
    <property type="entry name" value="P-loop_NTPase"/>
</dbReference>
<dbReference type="SUPFAM" id="SSF52540">
    <property type="entry name" value="P-loop containing nucleoside triphosphate hydrolases"/>
    <property type="match status" value="1"/>
</dbReference>
<name>A0A5C6ZJC7_9FLAO</name>
<gene>
    <name evidence="2" type="ORF">ESY86_06700</name>
</gene>
<reference evidence="2 3" key="1">
    <citation type="submission" date="2019-08" db="EMBL/GenBank/DDBJ databases">
        <title>Genomes of Subsaximicrobium wynnwilliamsii strains.</title>
        <authorList>
            <person name="Bowman J.P."/>
        </authorList>
    </citation>
    <scope>NUCLEOTIDE SEQUENCE [LARGE SCALE GENOMIC DNA]</scope>
    <source>
        <strain evidence="2 3">2-80-2</strain>
    </source>
</reference>
<dbReference type="EMBL" id="VORO01000005">
    <property type="protein sequence ID" value="TXD89886.1"/>
    <property type="molecule type" value="Genomic_DNA"/>
</dbReference>
<dbReference type="Gene3D" id="3.40.50.300">
    <property type="entry name" value="P-loop containing nucleotide triphosphate hydrolases"/>
    <property type="match status" value="1"/>
</dbReference>
<sequence length="179" mass="20778">MNTKQIVITGGPGTGKSSIINELLKRGYPCMEEVSRQVTLEARENGIEQLFLTEPLRFSELLLEARLKQFHDSQNAEIPYIFIDRGMPDVLAYMDYASANYPDHFTSTCEAHRYHSVFNLAPWETIFVSDSERYEDFDQAVQIHEQLVKTYERFGYHLIDVPFESIEKRADFILNFVSP</sequence>
<dbReference type="GO" id="GO:0005524">
    <property type="term" value="F:ATP binding"/>
    <property type="evidence" value="ECO:0007669"/>
    <property type="project" value="UniProtKB-KW"/>
</dbReference>
<keyword evidence="2" id="KW-0547">Nucleotide-binding</keyword>
<dbReference type="RefSeq" id="WP_147085830.1">
    <property type="nucleotide sequence ID" value="NZ_VORM01000005.1"/>
</dbReference>
<evidence type="ECO:0000313" key="3">
    <source>
        <dbReference type="Proteomes" id="UP000321578"/>
    </source>
</evidence>
<protein>
    <submittedName>
        <fullName evidence="2">ATP-binding protein</fullName>
    </submittedName>
</protein>
<keyword evidence="2" id="KW-0067">ATP-binding</keyword>
<dbReference type="AlphaFoldDB" id="A0A5C6ZJC7"/>
<organism evidence="2 3">
    <name type="scientific">Subsaximicrobium wynnwilliamsii</name>
    <dbReference type="NCBI Taxonomy" id="291179"/>
    <lineage>
        <taxon>Bacteria</taxon>
        <taxon>Pseudomonadati</taxon>
        <taxon>Bacteroidota</taxon>
        <taxon>Flavobacteriia</taxon>
        <taxon>Flavobacteriales</taxon>
        <taxon>Flavobacteriaceae</taxon>
        <taxon>Subsaximicrobium</taxon>
    </lineage>
</organism>
<comment type="caution">
    <text evidence="2">The sequence shown here is derived from an EMBL/GenBank/DDBJ whole genome shotgun (WGS) entry which is preliminary data.</text>
</comment>
<evidence type="ECO:0000313" key="2">
    <source>
        <dbReference type="EMBL" id="TXD89886.1"/>
    </source>
</evidence>
<accession>A0A5C6ZJC7</accession>
<evidence type="ECO:0000259" key="1">
    <source>
        <dbReference type="Pfam" id="PF13521"/>
    </source>
</evidence>
<keyword evidence="3" id="KW-1185">Reference proteome</keyword>
<feature type="domain" description="NadR/Ttd14 AAA" evidence="1">
    <location>
        <begin position="6"/>
        <end position="169"/>
    </location>
</feature>
<dbReference type="InterPro" id="IPR038727">
    <property type="entry name" value="NadR/Ttd14_AAA_dom"/>
</dbReference>
<proteinExistence type="predicted"/>
<dbReference type="Pfam" id="PF13521">
    <property type="entry name" value="AAA_28"/>
    <property type="match status" value="1"/>
</dbReference>